<feature type="region of interest" description="Disordered" evidence="1">
    <location>
        <begin position="252"/>
        <end position="397"/>
    </location>
</feature>
<feature type="compositionally biased region" description="Basic and acidic residues" evidence="1">
    <location>
        <begin position="266"/>
        <end position="278"/>
    </location>
</feature>
<protein>
    <submittedName>
        <fullName evidence="2">Uncharacterized protein</fullName>
    </submittedName>
</protein>
<feature type="compositionally biased region" description="Basic and acidic residues" evidence="1">
    <location>
        <begin position="386"/>
        <end position="397"/>
    </location>
</feature>
<dbReference type="AlphaFoldDB" id="A0AAN7C499"/>
<feature type="compositionally biased region" description="Basic and acidic residues" evidence="1">
    <location>
        <begin position="316"/>
        <end position="330"/>
    </location>
</feature>
<reference evidence="2" key="1">
    <citation type="journal article" date="2023" name="Mol. Phylogenet. Evol.">
        <title>Genome-scale phylogeny and comparative genomics of the fungal order Sordariales.</title>
        <authorList>
            <person name="Hensen N."/>
            <person name="Bonometti L."/>
            <person name="Westerberg I."/>
            <person name="Brannstrom I.O."/>
            <person name="Guillou S."/>
            <person name="Cros-Aarteil S."/>
            <person name="Calhoun S."/>
            <person name="Haridas S."/>
            <person name="Kuo A."/>
            <person name="Mondo S."/>
            <person name="Pangilinan J."/>
            <person name="Riley R."/>
            <person name="LaButti K."/>
            <person name="Andreopoulos B."/>
            <person name="Lipzen A."/>
            <person name="Chen C."/>
            <person name="Yan M."/>
            <person name="Daum C."/>
            <person name="Ng V."/>
            <person name="Clum A."/>
            <person name="Steindorff A."/>
            <person name="Ohm R.A."/>
            <person name="Martin F."/>
            <person name="Silar P."/>
            <person name="Natvig D.O."/>
            <person name="Lalanne C."/>
            <person name="Gautier V."/>
            <person name="Ament-Velasquez S.L."/>
            <person name="Kruys A."/>
            <person name="Hutchinson M.I."/>
            <person name="Powell A.J."/>
            <person name="Barry K."/>
            <person name="Miller A.N."/>
            <person name="Grigoriev I.V."/>
            <person name="Debuchy R."/>
            <person name="Gladieux P."/>
            <person name="Hiltunen Thoren M."/>
            <person name="Johannesson H."/>
        </authorList>
    </citation>
    <scope>NUCLEOTIDE SEQUENCE</scope>
    <source>
        <strain evidence="2">CBS 532.94</strain>
    </source>
</reference>
<evidence type="ECO:0000256" key="1">
    <source>
        <dbReference type="SAM" id="MobiDB-lite"/>
    </source>
</evidence>
<dbReference type="Proteomes" id="UP001303760">
    <property type="component" value="Unassembled WGS sequence"/>
</dbReference>
<accession>A0AAN7C499</accession>
<keyword evidence="3" id="KW-1185">Reference proteome</keyword>
<organism evidence="2 3">
    <name type="scientific">Achaetomium macrosporum</name>
    <dbReference type="NCBI Taxonomy" id="79813"/>
    <lineage>
        <taxon>Eukaryota</taxon>
        <taxon>Fungi</taxon>
        <taxon>Dikarya</taxon>
        <taxon>Ascomycota</taxon>
        <taxon>Pezizomycotina</taxon>
        <taxon>Sordariomycetes</taxon>
        <taxon>Sordariomycetidae</taxon>
        <taxon>Sordariales</taxon>
        <taxon>Chaetomiaceae</taxon>
        <taxon>Achaetomium</taxon>
    </lineage>
</organism>
<proteinExistence type="predicted"/>
<evidence type="ECO:0000313" key="3">
    <source>
        <dbReference type="Proteomes" id="UP001303760"/>
    </source>
</evidence>
<sequence>MGPTNHPPNLIEYIWPCGHYENVEVQQAPGIPFVRGQFSLPVAKPPEDFSEEERTGVPGRRKCCRCWSTCSLFKPIGVCEECDHAFAGCPTCMIVDSTGSREIATLDRRPIGEFDQTPEFWRCNTCEHVNPFDGEEVFNGFLAPKISDYMDDMACRKCGQPFTEDSWVISPFWVYLGTWNGRVVAEGGPWHWNMEWHRHCAGEDHTKDDCYATRRNGRRRRENPCINKSFASEPAAKGATVPPILVVDTDRAHSLPPPSAGLTPFPDDHGYGSEKETAPEFQAEPSLNQDNQTVGTNRFTIADYGDNDEAEVEDWQEGRGLEVPYDDHTPDLGSYYDAPADDEEQRPAQESQDFQDDQSHIGDYYTDDEPQAGEDLAAEAEPPPGEGERNATIHPEQ</sequence>
<gene>
    <name evidence="2" type="ORF">C8A03DRAFT_18837</name>
</gene>
<name>A0AAN7C499_9PEZI</name>
<feature type="compositionally biased region" description="Polar residues" evidence="1">
    <location>
        <begin position="285"/>
        <end position="299"/>
    </location>
</feature>
<feature type="compositionally biased region" description="Acidic residues" evidence="1">
    <location>
        <begin position="305"/>
        <end position="315"/>
    </location>
</feature>
<feature type="compositionally biased region" description="Acidic residues" evidence="1">
    <location>
        <begin position="365"/>
        <end position="378"/>
    </location>
</feature>
<comment type="caution">
    <text evidence="2">The sequence shown here is derived from an EMBL/GenBank/DDBJ whole genome shotgun (WGS) entry which is preliminary data.</text>
</comment>
<reference evidence="2" key="2">
    <citation type="submission" date="2023-05" db="EMBL/GenBank/DDBJ databases">
        <authorList>
            <consortium name="Lawrence Berkeley National Laboratory"/>
            <person name="Steindorff A."/>
            <person name="Hensen N."/>
            <person name="Bonometti L."/>
            <person name="Westerberg I."/>
            <person name="Brannstrom I.O."/>
            <person name="Guillou S."/>
            <person name="Cros-Aarteil S."/>
            <person name="Calhoun S."/>
            <person name="Haridas S."/>
            <person name="Kuo A."/>
            <person name="Mondo S."/>
            <person name="Pangilinan J."/>
            <person name="Riley R."/>
            <person name="Labutti K."/>
            <person name="Andreopoulos B."/>
            <person name="Lipzen A."/>
            <person name="Chen C."/>
            <person name="Yanf M."/>
            <person name="Daum C."/>
            <person name="Ng V."/>
            <person name="Clum A."/>
            <person name="Ohm R."/>
            <person name="Martin F."/>
            <person name="Silar P."/>
            <person name="Natvig D."/>
            <person name="Lalanne C."/>
            <person name="Gautier V."/>
            <person name="Ament-Velasquez S.L."/>
            <person name="Kruys A."/>
            <person name="Hutchinson M.I."/>
            <person name="Powell A.J."/>
            <person name="Barry K."/>
            <person name="Miller A.N."/>
            <person name="Grigoriev I.V."/>
            <person name="Debuchy R."/>
            <person name="Gladieux P."/>
            <person name="Thoren M.H."/>
            <person name="Johannesson H."/>
        </authorList>
    </citation>
    <scope>NUCLEOTIDE SEQUENCE</scope>
    <source>
        <strain evidence="2">CBS 532.94</strain>
    </source>
</reference>
<dbReference type="EMBL" id="MU860400">
    <property type="protein sequence ID" value="KAK4234218.1"/>
    <property type="molecule type" value="Genomic_DNA"/>
</dbReference>
<evidence type="ECO:0000313" key="2">
    <source>
        <dbReference type="EMBL" id="KAK4234218.1"/>
    </source>
</evidence>